<name>A0AA96WH75_9CYAN</name>
<sequence length="104" mass="11544">MNNSTNQILPMPSNGNSLLDYIQTLPPETVSQLSTPDPEARQMMEYQLAGLLETLPPQHFGITITMNRQHLGHLLASAMMSGYFLRNAQQRLLLEQALPAGEVP</sequence>
<proteinExistence type="predicted"/>
<dbReference type="InterPro" id="IPR008479">
    <property type="entry name" value="DUF760"/>
</dbReference>
<organism evidence="1">
    <name type="scientific">Leptolyngbya sp. NK1-12</name>
    <dbReference type="NCBI Taxonomy" id="2547451"/>
    <lineage>
        <taxon>Bacteria</taxon>
        <taxon>Bacillati</taxon>
        <taxon>Cyanobacteriota</taxon>
        <taxon>Cyanophyceae</taxon>
        <taxon>Leptolyngbyales</taxon>
        <taxon>Leptolyngbyaceae</taxon>
        <taxon>Leptolyngbya group</taxon>
        <taxon>Leptolyngbya</taxon>
    </lineage>
</organism>
<reference evidence="1" key="1">
    <citation type="submission" date="2020-05" db="EMBL/GenBank/DDBJ databases">
        <authorList>
            <person name="Zhu T."/>
            <person name="Keshari N."/>
            <person name="Lu X."/>
        </authorList>
    </citation>
    <scope>NUCLEOTIDE SEQUENCE</scope>
    <source>
        <strain evidence="1">NK1-12</strain>
    </source>
</reference>
<gene>
    <name evidence="1" type="ORF">HJG54_26360</name>
</gene>
<dbReference type="Pfam" id="PF05542">
    <property type="entry name" value="DUF760"/>
    <property type="match status" value="1"/>
</dbReference>
<dbReference type="PANTHER" id="PTHR33598">
    <property type="entry name" value="OS02G0833400 PROTEIN"/>
    <property type="match status" value="1"/>
</dbReference>
<accession>A0AA96WH75</accession>
<evidence type="ECO:0000313" key="1">
    <source>
        <dbReference type="EMBL" id="WNZ26002.1"/>
    </source>
</evidence>
<dbReference type="EMBL" id="CP053586">
    <property type="protein sequence ID" value="WNZ26002.1"/>
    <property type="molecule type" value="Genomic_DNA"/>
</dbReference>
<dbReference type="RefSeq" id="WP_316432195.1">
    <property type="nucleotide sequence ID" value="NZ_CP053586.1"/>
</dbReference>
<dbReference type="PANTHER" id="PTHR33598:SF4">
    <property type="entry name" value="OS02G0833400 PROTEIN"/>
    <property type="match status" value="1"/>
</dbReference>
<dbReference type="AlphaFoldDB" id="A0AA96WH75"/>
<protein>
    <submittedName>
        <fullName evidence="1">DUF760 domain-containing protein</fullName>
    </submittedName>
</protein>